<evidence type="ECO:0000313" key="3">
    <source>
        <dbReference type="EMBL" id="SIS69499.1"/>
    </source>
</evidence>
<keyword evidence="4" id="KW-1185">Reference proteome</keyword>
<evidence type="ECO:0000256" key="1">
    <source>
        <dbReference type="SAM" id="MobiDB-lite"/>
    </source>
</evidence>
<dbReference type="InterPro" id="IPR011250">
    <property type="entry name" value="OMP/PagP_B-barrel"/>
</dbReference>
<dbReference type="Gene3D" id="2.40.160.20">
    <property type="match status" value="1"/>
</dbReference>
<proteinExistence type="predicted"/>
<dbReference type="SUPFAM" id="SSF56925">
    <property type="entry name" value="OMPA-like"/>
    <property type="match status" value="1"/>
</dbReference>
<name>A0A173MP20_9BACT</name>
<dbReference type="Proteomes" id="UP000186917">
    <property type="component" value="Unassembled WGS sequence"/>
</dbReference>
<gene>
    <name evidence="3" type="ORF">SAMN05421788_101675</name>
</gene>
<feature type="region of interest" description="Disordered" evidence="1">
    <location>
        <begin position="288"/>
        <end position="315"/>
    </location>
</feature>
<feature type="signal peptide" evidence="2">
    <location>
        <begin position="1"/>
        <end position="22"/>
    </location>
</feature>
<organism evidence="3 4">
    <name type="scientific">Filimonas lacunae</name>
    <dbReference type="NCBI Taxonomy" id="477680"/>
    <lineage>
        <taxon>Bacteria</taxon>
        <taxon>Pseudomonadati</taxon>
        <taxon>Bacteroidota</taxon>
        <taxon>Chitinophagia</taxon>
        <taxon>Chitinophagales</taxon>
        <taxon>Chitinophagaceae</taxon>
        <taxon>Filimonas</taxon>
    </lineage>
</organism>
<sequence length="339" mass="36206">MTKSITISLIAISLCTSFSLQAQDKPAPAKRFYLKAAGGYFFSVSPGQFPKVGAYDPRETYQTYNTSTGATSVTSDKVLTGSYGAGVRGGLTAGFDINNYVAVELSANYYHSKTNLMTHQVTTAEGSSTVLGSVESHGHVNAIDVAPSIVLNPASKGKLNPYVRIGVVVPVWGRLYIETAGYKASSVTGAPTLLSQVSVQRKEAVKPNMTVGFQGALGVTYKLGNNLSLFLETEYRNVPVQSKSKEVKEYAETLKVINVTNGATVSGPTSRGLNDLSTAERYTDYQTTVNTSSNTPTGVTDPAHPTQTQYKDNNKPANDLKSYINIGGLGLNLGIKFRI</sequence>
<dbReference type="OrthoDB" id="1322659at2"/>
<protein>
    <submittedName>
        <fullName evidence="3">Outer membrane protein beta-barrel domain-containing protein</fullName>
    </submittedName>
</protein>
<dbReference type="AlphaFoldDB" id="A0A173MP20"/>
<feature type="compositionally biased region" description="Polar residues" evidence="1">
    <location>
        <begin position="288"/>
        <end position="298"/>
    </location>
</feature>
<feature type="chain" id="PRO_5030023235" evidence="2">
    <location>
        <begin position="23"/>
        <end position="339"/>
    </location>
</feature>
<dbReference type="RefSeq" id="WP_076375644.1">
    <property type="nucleotide sequence ID" value="NZ_AP017422.1"/>
</dbReference>
<dbReference type="EMBL" id="FTOR01000001">
    <property type="protein sequence ID" value="SIS69499.1"/>
    <property type="molecule type" value="Genomic_DNA"/>
</dbReference>
<evidence type="ECO:0000313" key="4">
    <source>
        <dbReference type="Proteomes" id="UP000186917"/>
    </source>
</evidence>
<evidence type="ECO:0000256" key="2">
    <source>
        <dbReference type="SAM" id="SignalP"/>
    </source>
</evidence>
<accession>A0A173MP20</accession>
<reference evidence="4" key="1">
    <citation type="submission" date="2017-01" db="EMBL/GenBank/DDBJ databases">
        <authorList>
            <person name="Varghese N."/>
            <person name="Submissions S."/>
        </authorList>
    </citation>
    <scope>NUCLEOTIDE SEQUENCE [LARGE SCALE GENOMIC DNA]</scope>
    <source>
        <strain evidence="4">DSM 21054</strain>
    </source>
</reference>
<dbReference type="KEGG" id="fln:FLA_5284"/>
<keyword evidence="2" id="KW-0732">Signal</keyword>